<dbReference type="RefSeq" id="WP_190136739.1">
    <property type="nucleotide sequence ID" value="NZ_BNBT01000044.1"/>
</dbReference>
<feature type="region of interest" description="Disordered" evidence="1">
    <location>
        <begin position="30"/>
        <end position="66"/>
    </location>
</feature>
<protein>
    <submittedName>
        <fullName evidence="2">Uncharacterized protein</fullName>
    </submittedName>
</protein>
<sequence>MRLWRRRPGAYALAVVLVLIGYAVTAPGPAAADPQGPAVTLSRTQAGTGGPGTVSGTGWRPRALPEPRGGRLAVLGEPRLDGADGILTWFGAAPSRRLVLTVGNRGSRPVVDPVFRIGASRGVRAPRWEEQRWRGTVAPGGEATISLPVELTPGAHGDHLVSLRHDTELLAEHPWKVGRPWGVTLFWTLLTLVTTATAFRATSLLTARTPRTHRTTAPG</sequence>
<comment type="caution">
    <text evidence="2">The sequence shown here is derived from an EMBL/GenBank/DDBJ whole genome shotgun (WGS) entry which is preliminary data.</text>
</comment>
<name>A0A919DN03_9ACTN</name>
<proteinExistence type="predicted"/>
<evidence type="ECO:0000256" key="1">
    <source>
        <dbReference type="SAM" id="MobiDB-lite"/>
    </source>
</evidence>
<dbReference type="AlphaFoldDB" id="A0A919DN03"/>
<evidence type="ECO:0000313" key="3">
    <source>
        <dbReference type="Proteomes" id="UP000608024"/>
    </source>
</evidence>
<reference evidence="2" key="2">
    <citation type="submission" date="2020-09" db="EMBL/GenBank/DDBJ databases">
        <authorList>
            <person name="Sun Q."/>
            <person name="Ohkuma M."/>
        </authorList>
    </citation>
    <scope>NUCLEOTIDE SEQUENCE</scope>
    <source>
        <strain evidence="2">JCM 4784</strain>
    </source>
</reference>
<organism evidence="2 3">
    <name type="scientific">Streptomyces longispororuber</name>
    <dbReference type="NCBI Taxonomy" id="68230"/>
    <lineage>
        <taxon>Bacteria</taxon>
        <taxon>Bacillati</taxon>
        <taxon>Actinomycetota</taxon>
        <taxon>Actinomycetes</taxon>
        <taxon>Kitasatosporales</taxon>
        <taxon>Streptomycetaceae</taxon>
        <taxon>Streptomyces</taxon>
    </lineage>
</organism>
<dbReference type="Proteomes" id="UP000608024">
    <property type="component" value="Unassembled WGS sequence"/>
</dbReference>
<accession>A0A919DN03</accession>
<evidence type="ECO:0000313" key="2">
    <source>
        <dbReference type="EMBL" id="GHE61723.1"/>
    </source>
</evidence>
<reference evidence="2" key="1">
    <citation type="journal article" date="2014" name="Int. J. Syst. Evol. Microbiol.">
        <title>Complete genome sequence of Corynebacterium casei LMG S-19264T (=DSM 44701T), isolated from a smear-ripened cheese.</title>
        <authorList>
            <consortium name="US DOE Joint Genome Institute (JGI-PGF)"/>
            <person name="Walter F."/>
            <person name="Albersmeier A."/>
            <person name="Kalinowski J."/>
            <person name="Ruckert C."/>
        </authorList>
    </citation>
    <scope>NUCLEOTIDE SEQUENCE</scope>
    <source>
        <strain evidence="2">JCM 4784</strain>
    </source>
</reference>
<dbReference type="EMBL" id="BNBT01000044">
    <property type="protein sequence ID" value="GHE61723.1"/>
    <property type="molecule type" value="Genomic_DNA"/>
</dbReference>
<gene>
    <name evidence="2" type="ORF">GCM10018785_33420</name>
</gene>
<keyword evidence="3" id="KW-1185">Reference proteome</keyword>